<feature type="transmembrane region" description="Helical" evidence="14">
    <location>
        <begin position="163"/>
        <end position="184"/>
    </location>
</feature>
<dbReference type="EC" id="2.7.13.3" evidence="3"/>
<dbReference type="Pfam" id="PF00512">
    <property type="entry name" value="HisKA"/>
    <property type="match status" value="1"/>
</dbReference>
<evidence type="ECO:0000256" key="2">
    <source>
        <dbReference type="ARBA" id="ARBA00004651"/>
    </source>
</evidence>
<evidence type="ECO:0000256" key="1">
    <source>
        <dbReference type="ARBA" id="ARBA00000085"/>
    </source>
</evidence>
<evidence type="ECO:0000256" key="10">
    <source>
        <dbReference type="ARBA" id="ARBA00022840"/>
    </source>
</evidence>
<feature type="transmembrane region" description="Helical" evidence="14">
    <location>
        <begin position="64"/>
        <end position="86"/>
    </location>
</feature>
<evidence type="ECO:0000259" key="15">
    <source>
        <dbReference type="PROSITE" id="PS50109"/>
    </source>
</evidence>
<dbReference type="InterPro" id="IPR003661">
    <property type="entry name" value="HisK_dim/P_dom"/>
</dbReference>
<dbReference type="InterPro" id="IPR036097">
    <property type="entry name" value="HisK_dim/P_sf"/>
</dbReference>
<evidence type="ECO:0000256" key="3">
    <source>
        <dbReference type="ARBA" id="ARBA00012438"/>
    </source>
</evidence>
<dbReference type="SMART" id="SM00387">
    <property type="entry name" value="HATPase_c"/>
    <property type="match status" value="1"/>
</dbReference>
<dbReference type="Gene3D" id="1.10.287.130">
    <property type="match status" value="1"/>
</dbReference>
<dbReference type="GO" id="GO:0000155">
    <property type="term" value="F:phosphorelay sensor kinase activity"/>
    <property type="evidence" value="ECO:0007669"/>
    <property type="project" value="InterPro"/>
</dbReference>
<evidence type="ECO:0000256" key="11">
    <source>
        <dbReference type="ARBA" id="ARBA00022989"/>
    </source>
</evidence>
<dbReference type="InterPro" id="IPR005467">
    <property type="entry name" value="His_kinase_dom"/>
</dbReference>
<evidence type="ECO:0000256" key="12">
    <source>
        <dbReference type="ARBA" id="ARBA00023012"/>
    </source>
</evidence>
<comment type="caution">
    <text evidence="16">The sequence shown here is derived from an EMBL/GenBank/DDBJ whole genome shotgun (WGS) entry which is preliminary data.</text>
</comment>
<keyword evidence="8" id="KW-0547">Nucleotide-binding</keyword>
<dbReference type="GO" id="GO:0005886">
    <property type="term" value="C:plasma membrane"/>
    <property type="evidence" value="ECO:0007669"/>
    <property type="project" value="UniProtKB-SubCell"/>
</dbReference>
<dbReference type="InterPro" id="IPR004358">
    <property type="entry name" value="Sig_transdc_His_kin-like_C"/>
</dbReference>
<keyword evidence="11 14" id="KW-1133">Transmembrane helix</keyword>
<evidence type="ECO:0000256" key="7">
    <source>
        <dbReference type="ARBA" id="ARBA00022692"/>
    </source>
</evidence>
<evidence type="ECO:0000256" key="8">
    <source>
        <dbReference type="ARBA" id="ARBA00022741"/>
    </source>
</evidence>
<feature type="transmembrane region" description="Helical" evidence="14">
    <location>
        <begin position="130"/>
        <end position="151"/>
    </location>
</feature>
<feature type="transmembrane region" description="Helical" evidence="14">
    <location>
        <begin position="6"/>
        <end position="23"/>
    </location>
</feature>
<evidence type="ECO:0000256" key="4">
    <source>
        <dbReference type="ARBA" id="ARBA00022475"/>
    </source>
</evidence>
<evidence type="ECO:0000313" key="17">
    <source>
        <dbReference type="Proteomes" id="UP000448867"/>
    </source>
</evidence>
<comment type="subcellular location">
    <subcellularLocation>
        <location evidence="2">Cell membrane</location>
        <topology evidence="2">Multi-pass membrane protein</topology>
    </subcellularLocation>
</comment>
<protein>
    <recommendedName>
        <fullName evidence="3">histidine kinase</fullName>
        <ecNumber evidence="3">2.7.13.3</ecNumber>
    </recommendedName>
</protein>
<dbReference type="Pfam" id="PF07694">
    <property type="entry name" value="5TM-5TMR_LYT"/>
    <property type="match status" value="1"/>
</dbReference>
<keyword evidence="13 14" id="KW-0472">Membrane</keyword>
<dbReference type="SMART" id="SM00388">
    <property type="entry name" value="HisKA"/>
    <property type="match status" value="1"/>
</dbReference>
<evidence type="ECO:0000256" key="14">
    <source>
        <dbReference type="SAM" id="Phobius"/>
    </source>
</evidence>
<gene>
    <name evidence="16" type="ORF">GJU40_03270</name>
</gene>
<keyword evidence="12" id="KW-0902">Two-component regulatory system</keyword>
<keyword evidence="7 14" id="KW-0812">Transmembrane</keyword>
<dbReference type="Proteomes" id="UP000448867">
    <property type="component" value="Unassembled WGS sequence"/>
</dbReference>
<dbReference type="InterPro" id="IPR011620">
    <property type="entry name" value="Sig_transdc_His_kinase_LytS_TM"/>
</dbReference>
<dbReference type="Gene3D" id="3.30.565.10">
    <property type="entry name" value="Histidine kinase-like ATPase, C-terminal domain"/>
    <property type="match status" value="1"/>
</dbReference>
<dbReference type="PANTHER" id="PTHR43065:SF46">
    <property type="entry name" value="C4-DICARBOXYLATE TRANSPORT SENSOR PROTEIN DCTB"/>
    <property type="match status" value="1"/>
</dbReference>
<accession>A0A7X2IWN2</accession>
<feature type="transmembrane region" description="Helical" evidence="14">
    <location>
        <begin position="98"/>
        <end position="118"/>
    </location>
</feature>
<evidence type="ECO:0000256" key="9">
    <source>
        <dbReference type="ARBA" id="ARBA00022777"/>
    </source>
</evidence>
<dbReference type="InterPro" id="IPR003594">
    <property type="entry name" value="HATPase_dom"/>
</dbReference>
<dbReference type="GO" id="GO:0005524">
    <property type="term" value="F:ATP binding"/>
    <property type="evidence" value="ECO:0007669"/>
    <property type="project" value="UniProtKB-KW"/>
</dbReference>
<evidence type="ECO:0000256" key="13">
    <source>
        <dbReference type="ARBA" id="ARBA00023136"/>
    </source>
</evidence>
<organism evidence="16 17">
    <name type="scientific">Metabacillus lacus</name>
    <dbReference type="NCBI Taxonomy" id="1983721"/>
    <lineage>
        <taxon>Bacteria</taxon>
        <taxon>Bacillati</taxon>
        <taxon>Bacillota</taxon>
        <taxon>Bacilli</taxon>
        <taxon>Bacillales</taxon>
        <taxon>Bacillaceae</taxon>
        <taxon>Metabacillus</taxon>
    </lineage>
</organism>
<dbReference type="PANTHER" id="PTHR43065">
    <property type="entry name" value="SENSOR HISTIDINE KINASE"/>
    <property type="match status" value="1"/>
</dbReference>
<keyword evidence="17" id="KW-1185">Reference proteome</keyword>
<feature type="transmembrane region" description="Helical" evidence="14">
    <location>
        <begin position="35"/>
        <end position="52"/>
    </location>
</feature>
<dbReference type="RefSeq" id="WP_154306325.1">
    <property type="nucleotide sequence ID" value="NZ_WKKI01000003.1"/>
</dbReference>
<reference evidence="16 17" key="1">
    <citation type="submission" date="2019-11" db="EMBL/GenBank/DDBJ databases">
        <title>Bacillus lacus genome.</title>
        <authorList>
            <person name="Allen C.J."/>
            <person name="Newman J.D."/>
        </authorList>
    </citation>
    <scope>NUCLEOTIDE SEQUENCE [LARGE SCALE GENOMIC DNA]</scope>
    <source>
        <strain evidence="16 17">KCTC 33946</strain>
    </source>
</reference>
<dbReference type="SUPFAM" id="SSF55874">
    <property type="entry name" value="ATPase domain of HSP90 chaperone/DNA topoisomerase II/histidine kinase"/>
    <property type="match status" value="1"/>
</dbReference>
<dbReference type="GO" id="GO:0071555">
    <property type="term" value="P:cell wall organization"/>
    <property type="evidence" value="ECO:0007669"/>
    <property type="project" value="InterPro"/>
</dbReference>
<keyword evidence="9 16" id="KW-0418">Kinase</keyword>
<dbReference type="AlphaFoldDB" id="A0A7X2IWN2"/>
<dbReference type="OrthoDB" id="9815750at2"/>
<dbReference type="PROSITE" id="PS50109">
    <property type="entry name" value="HIS_KIN"/>
    <property type="match status" value="1"/>
</dbReference>
<sequence>MLTEKLLLHVLIILAPIFLHIVFFENKHIKHSQYVCGIIQGIAAALCLIFSYESFGLFWDLRYVPLVLAFLYGGRTAGFIVLLFIVSARTYMGGDALVFGYVSVALVAPLPYFLQTYFSSVTVPRKRILLTMLTVLWPGVIQLGILITFLLYEGTLRAEAHSLVLVISLFSIIQLLAAGLAANLNESMIERVLMKQEIRRAEKLNTLGELAASIAHEIRNPLTVVKGFLQLMQRQEKGENYQYLTLVLSELGRAEAIINDYLNFAKPEFKKIESFQYSEAIRDVYLLLQPYALKQGVSLYFQVASDCRLSTDKNQLKQALVNIIKNAVEATPPAGTVSITLQAKESSACLTVQDTGKGMTPEQLGRIGTLFYTTKDKGTGLGTMVSLRIIETMNGKIEYQSEPNKGTEVTVTLPAETAKFQTNV</sequence>
<dbReference type="Pfam" id="PF02518">
    <property type="entry name" value="HATPase_c"/>
    <property type="match status" value="1"/>
</dbReference>
<name>A0A7X2IWN2_9BACI</name>
<evidence type="ECO:0000256" key="6">
    <source>
        <dbReference type="ARBA" id="ARBA00022679"/>
    </source>
</evidence>
<dbReference type="CDD" id="cd00082">
    <property type="entry name" value="HisKA"/>
    <property type="match status" value="1"/>
</dbReference>
<feature type="domain" description="Histidine kinase" evidence="15">
    <location>
        <begin position="213"/>
        <end position="417"/>
    </location>
</feature>
<keyword evidence="4" id="KW-1003">Cell membrane</keyword>
<dbReference type="EMBL" id="WKKI01000003">
    <property type="protein sequence ID" value="MRX71192.1"/>
    <property type="molecule type" value="Genomic_DNA"/>
</dbReference>
<comment type="catalytic activity">
    <reaction evidence="1">
        <text>ATP + protein L-histidine = ADP + protein N-phospho-L-histidine.</text>
        <dbReference type="EC" id="2.7.13.3"/>
    </reaction>
</comment>
<evidence type="ECO:0000256" key="5">
    <source>
        <dbReference type="ARBA" id="ARBA00022553"/>
    </source>
</evidence>
<keyword evidence="5" id="KW-0597">Phosphoprotein</keyword>
<evidence type="ECO:0000313" key="16">
    <source>
        <dbReference type="EMBL" id="MRX71192.1"/>
    </source>
</evidence>
<dbReference type="InterPro" id="IPR036890">
    <property type="entry name" value="HATPase_C_sf"/>
</dbReference>
<keyword evidence="6" id="KW-0808">Transferase</keyword>
<dbReference type="SUPFAM" id="SSF47384">
    <property type="entry name" value="Homodimeric domain of signal transducing histidine kinase"/>
    <property type="match status" value="1"/>
</dbReference>
<keyword evidence="10" id="KW-0067">ATP-binding</keyword>
<dbReference type="PRINTS" id="PR00344">
    <property type="entry name" value="BCTRLSENSOR"/>
</dbReference>
<proteinExistence type="predicted"/>